<organism evidence="1 2">
    <name type="scientific">Portunus trituberculatus</name>
    <name type="common">Swimming crab</name>
    <name type="synonym">Neptunus trituberculatus</name>
    <dbReference type="NCBI Taxonomy" id="210409"/>
    <lineage>
        <taxon>Eukaryota</taxon>
        <taxon>Metazoa</taxon>
        <taxon>Ecdysozoa</taxon>
        <taxon>Arthropoda</taxon>
        <taxon>Crustacea</taxon>
        <taxon>Multicrustacea</taxon>
        <taxon>Malacostraca</taxon>
        <taxon>Eumalacostraca</taxon>
        <taxon>Eucarida</taxon>
        <taxon>Decapoda</taxon>
        <taxon>Pleocyemata</taxon>
        <taxon>Brachyura</taxon>
        <taxon>Eubrachyura</taxon>
        <taxon>Portunoidea</taxon>
        <taxon>Portunidae</taxon>
        <taxon>Portuninae</taxon>
        <taxon>Portunus</taxon>
    </lineage>
</organism>
<evidence type="ECO:0000313" key="1">
    <source>
        <dbReference type="EMBL" id="MPC51377.1"/>
    </source>
</evidence>
<sequence length="190" mass="20933">MVVSGVVETQSWCGCVVCIGNCALLLNIAVACYSGADYIHTTKPRPFVPARLALRHFNITRHNERRGIIKSFAVFMASNMAPLSGRWPILGPTELSVWPPSLSLNSSRHVEQQGTTEAEQGFSGTRVFGYLVLGYLEFYKCLLAGLCLPVSIGSWIPFRVVLESCDPRSFWGQEGAIQGGRRSSRLRLTP</sequence>
<reference evidence="1 2" key="1">
    <citation type="submission" date="2019-05" db="EMBL/GenBank/DDBJ databases">
        <title>Another draft genome of Portunus trituberculatus and its Hox gene families provides insights of decapod evolution.</title>
        <authorList>
            <person name="Jeong J.-H."/>
            <person name="Song I."/>
            <person name="Kim S."/>
            <person name="Choi T."/>
            <person name="Kim D."/>
            <person name="Ryu S."/>
            <person name="Kim W."/>
        </authorList>
    </citation>
    <scope>NUCLEOTIDE SEQUENCE [LARGE SCALE GENOMIC DNA]</scope>
    <source>
        <tissue evidence="1">Muscle</tissue>
    </source>
</reference>
<dbReference type="EMBL" id="VSRR010010135">
    <property type="protein sequence ID" value="MPC51377.1"/>
    <property type="molecule type" value="Genomic_DNA"/>
</dbReference>
<protein>
    <submittedName>
        <fullName evidence="1">Uncharacterized protein</fullName>
    </submittedName>
</protein>
<keyword evidence="2" id="KW-1185">Reference proteome</keyword>
<accession>A0A5B7G1F2</accession>
<dbReference type="AlphaFoldDB" id="A0A5B7G1F2"/>
<evidence type="ECO:0000313" key="2">
    <source>
        <dbReference type="Proteomes" id="UP000324222"/>
    </source>
</evidence>
<proteinExistence type="predicted"/>
<dbReference type="Proteomes" id="UP000324222">
    <property type="component" value="Unassembled WGS sequence"/>
</dbReference>
<name>A0A5B7G1F2_PORTR</name>
<comment type="caution">
    <text evidence="1">The sequence shown here is derived from an EMBL/GenBank/DDBJ whole genome shotgun (WGS) entry which is preliminary data.</text>
</comment>
<gene>
    <name evidence="1" type="ORF">E2C01_045221</name>
</gene>